<evidence type="ECO:0000256" key="1">
    <source>
        <dbReference type="SAM" id="MobiDB-lite"/>
    </source>
</evidence>
<evidence type="ECO:0000313" key="3">
    <source>
        <dbReference type="EMBL" id="CAG8454732.1"/>
    </source>
</evidence>
<evidence type="ECO:0000259" key="2">
    <source>
        <dbReference type="PROSITE" id="PS50097"/>
    </source>
</evidence>
<name>A0A9N8YXQ6_9GLOM</name>
<feature type="region of interest" description="Disordered" evidence="1">
    <location>
        <begin position="224"/>
        <end position="285"/>
    </location>
</feature>
<organism evidence="3 4">
    <name type="scientific">Paraglomus occultum</name>
    <dbReference type="NCBI Taxonomy" id="144539"/>
    <lineage>
        <taxon>Eukaryota</taxon>
        <taxon>Fungi</taxon>
        <taxon>Fungi incertae sedis</taxon>
        <taxon>Mucoromycota</taxon>
        <taxon>Glomeromycotina</taxon>
        <taxon>Glomeromycetes</taxon>
        <taxon>Paraglomerales</taxon>
        <taxon>Paraglomeraceae</taxon>
        <taxon>Paraglomus</taxon>
    </lineage>
</organism>
<evidence type="ECO:0000313" key="4">
    <source>
        <dbReference type="Proteomes" id="UP000789572"/>
    </source>
</evidence>
<gene>
    <name evidence="3" type="ORF">POCULU_LOCUS228</name>
</gene>
<feature type="compositionally biased region" description="Basic and acidic residues" evidence="1">
    <location>
        <begin position="230"/>
        <end position="246"/>
    </location>
</feature>
<dbReference type="InterPro" id="IPR000210">
    <property type="entry name" value="BTB/POZ_dom"/>
</dbReference>
<sequence>MPSKIITPLLNHQMDLVVQLNGLSVRIPHRYLEGSLKNLGPCHFNSSGSATCKISFVDLTQGNSKRKGAERKTKDSTISSPINSRKRSYSSISTVSLDAYEFWGHELFLSARSQWFRDFFANHYDQHGVDDPRVDYVEDENGRWLRVLVNVHEPGKSRIDELLYWIYTGNDERWLREAFTPKNYALIAENVRILGLDAEAMAVCARYKASLVCPRCLITRTESESGSEADDGRCESEIGGETDNKRSIQSICENASERSGDHMSDINVDDVDMSHIEDEEESDIN</sequence>
<proteinExistence type="predicted"/>
<reference evidence="3" key="1">
    <citation type="submission" date="2021-06" db="EMBL/GenBank/DDBJ databases">
        <authorList>
            <person name="Kallberg Y."/>
            <person name="Tangrot J."/>
            <person name="Rosling A."/>
        </authorList>
    </citation>
    <scope>NUCLEOTIDE SEQUENCE</scope>
    <source>
        <strain evidence="3">IA702</strain>
    </source>
</reference>
<feature type="compositionally biased region" description="Basic and acidic residues" evidence="1">
    <location>
        <begin position="255"/>
        <end position="264"/>
    </location>
</feature>
<dbReference type="OrthoDB" id="10250130at2759"/>
<protein>
    <submittedName>
        <fullName evidence="3">10415_t:CDS:1</fullName>
    </submittedName>
</protein>
<feature type="domain" description="BTB" evidence="2">
    <location>
        <begin position="91"/>
        <end position="170"/>
    </location>
</feature>
<dbReference type="PROSITE" id="PS50097">
    <property type="entry name" value="BTB"/>
    <property type="match status" value="1"/>
</dbReference>
<keyword evidence="4" id="KW-1185">Reference proteome</keyword>
<accession>A0A9N8YXQ6</accession>
<dbReference type="EMBL" id="CAJVPJ010000011">
    <property type="protein sequence ID" value="CAG8454732.1"/>
    <property type="molecule type" value="Genomic_DNA"/>
</dbReference>
<dbReference type="AlphaFoldDB" id="A0A9N8YXQ6"/>
<dbReference type="Proteomes" id="UP000789572">
    <property type="component" value="Unassembled WGS sequence"/>
</dbReference>
<feature type="compositionally biased region" description="Acidic residues" evidence="1">
    <location>
        <begin position="267"/>
        <end position="285"/>
    </location>
</feature>
<feature type="region of interest" description="Disordered" evidence="1">
    <location>
        <begin position="65"/>
        <end position="84"/>
    </location>
</feature>
<comment type="caution">
    <text evidence="3">The sequence shown here is derived from an EMBL/GenBank/DDBJ whole genome shotgun (WGS) entry which is preliminary data.</text>
</comment>